<dbReference type="CDD" id="cd07153">
    <property type="entry name" value="Fur_like"/>
    <property type="match status" value="1"/>
</dbReference>
<comment type="cofactor">
    <cofactor evidence="11">
        <name>Zn(2+)</name>
        <dbReference type="ChEBI" id="CHEBI:29105"/>
    </cofactor>
    <text evidence="11">Binds 1 zinc ion per subunit.</text>
</comment>
<dbReference type="OrthoDB" id="8659436at2"/>
<evidence type="ECO:0000256" key="2">
    <source>
        <dbReference type="ARBA" id="ARBA00007957"/>
    </source>
</evidence>
<dbReference type="GO" id="GO:1900376">
    <property type="term" value="P:regulation of secondary metabolite biosynthetic process"/>
    <property type="evidence" value="ECO:0007669"/>
    <property type="project" value="TreeGrafter"/>
</dbReference>
<dbReference type="PANTHER" id="PTHR33202">
    <property type="entry name" value="ZINC UPTAKE REGULATION PROTEIN"/>
    <property type="match status" value="1"/>
</dbReference>
<reference evidence="14 15" key="1">
    <citation type="submission" date="2019-12" db="EMBL/GenBank/DDBJ databases">
        <authorList>
            <person name="Li J."/>
            <person name="Shi Y."/>
            <person name="Xu G."/>
            <person name="Xiao D."/>
            <person name="Ran X."/>
        </authorList>
    </citation>
    <scope>NUCLEOTIDE SEQUENCE [LARGE SCALE GENOMIC DNA]</scope>
    <source>
        <strain evidence="14 15">JCM 15915</strain>
    </source>
</reference>
<dbReference type="Proteomes" id="UP000462152">
    <property type="component" value="Unassembled WGS sequence"/>
</dbReference>
<comment type="cofactor">
    <cofactor evidence="12">
        <name>Mn(2+)</name>
        <dbReference type="ChEBI" id="CHEBI:29035"/>
    </cofactor>
    <cofactor evidence="12">
        <name>Fe(2+)</name>
        <dbReference type="ChEBI" id="CHEBI:29033"/>
    </cofactor>
    <text evidence="12">Binds 1 Mn(2+) or Fe(2+) ion per subunit.</text>
</comment>
<dbReference type="InterPro" id="IPR043135">
    <property type="entry name" value="Fur_C"/>
</dbReference>
<evidence type="ECO:0000256" key="8">
    <source>
        <dbReference type="ARBA" id="ARBA00023015"/>
    </source>
</evidence>
<evidence type="ECO:0000256" key="1">
    <source>
        <dbReference type="ARBA" id="ARBA00004496"/>
    </source>
</evidence>
<dbReference type="InterPro" id="IPR002481">
    <property type="entry name" value="FUR"/>
</dbReference>
<name>A0A7K1LFT6_9MICC</name>
<sequence>MAAQRPAHEGRERSADARSSQEHRNTRQRRTVVEALDTLEDFHSAQDFHRIVADRGGRVSLATVYRILQSLEDTGDVDVVQGDDGQALYRKCSADDHHHHLLCRRCGAAEDIEADVVERWAEQVGAASGYTQIAHTIELTGLCAQCTREVAGSS</sequence>
<dbReference type="PANTHER" id="PTHR33202:SF2">
    <property type="entry name" value="FERRIC UPTAKE REGULATION PROTEIN"/>
    <property type="match status" value="1"/>
</dbReference>
<evidence type="ECO:0000256" key="12">
    <source>
        <dbReference type="PIRSR" id="PIRSR602481-2"/>
    </source>
</evidence>
<dbReference type="EMBL" id="WOGT01000001">
    <property type="protein sequence ID" value="MUN54056.1"/>
    <property type="molecule type" value="Genomic_DNA"/>
</dbReference>
<feature type="binding site" evidence="11">
    <location>
        <position position="103"/>
    </location>
    <ligand>
        <name>Zn(2+)</name>
        <dbReference type="ChEBI" id="CHEBI:29105"/>
    </ligand>
</feature>
<comment type="similarity">
    <text evidence="2">Belongs to the Fur family.</text>
</comment>
<protein>
    <submittedName>
        <fullName evidence="14">Transcriptional repressor</fullName>
    </submittedName>
</protein>
<feature type="binding site" evidence="11">
    <location>
        <position position="143"/>
    </location>
    <ligand>
        <name>Zn(2+)</name>
        <dbReference type="ChEBI" id="CHEBI:29105"/>
    </ligand>
</feature>
<evidence type="ECO:0000256" key="3">
    <source>
        <dbReference type="ARBA" id="ARBA00011738"/>
    </source>
</evidence>
<feature type="compositionally biased region" description="Basic and acidic residues" evidence="13">
    <location>
        <begin position="1"/>
        <end position="25"/>
    </location>
</feature>
<keyword evidence="7 11" id="KW-0862">Zinc</keyword>
<organism evidence="14 15">
    <name type="scientific">Rothia koreensis</name>
    <dbReference type="NCBI Taxonomy" id="592378"/>
    <lineage>
        <taxon>Bacteria</taxon>
        <taxon>Bacillati</taxon>
        <taxon>Actinomycetota</taxon>
        <taxon>Actinomycetes</taxon>
        <taxon>Micrococcales</taxon>
        <taxon>Micrococcaceae</taxon>
        <taxon>Rothia</taxon>
    </lineage>
</organism>
<dbReference type="GO" id="GO:0000976">
    <property type="term" value="F:transcription cis-regulatory region binding"/>
    <property type="evidence" value="ECO:0007669"/>
    <property type="project" value="TreeGrafter"/>
</dbReference>
<evidence type="ECO:0000256" key="9">
    <source>
        <dbReference type="ARBA" id="ARBA00023125"/>
    </source>
</evidence>
<feature type="region of interest" description="Disordered" evidence="13">
    <location>
        <begin position="1"/>
        <end position="29"/>
    </location>
</feature>
<dbReference type="SUPFAM" id="SSF46785">
    <property type="entry name" value="Winged helix' DNA-binding domain"/>
    <property type="match status" value="1"/>
</dbReference>
<dbReference type="RefSeq" id="WP_129314144.1">
    <property type="nucleotide sequence ID" value="NZ_NOIQ01000001.1"/>
</dbReference>
<dbReference type="InterPro" id="IPR036390">
    <property type="entry name" value="WH_DNA-bd_sf"/>
</dbReference>
<evidence type="ECO:0000256" key="11">
    <source>
        <dbReference type="PIRSR" id="PIRSR602481-1"/>
    </source>
</evidence>
<keyword evidence="9" id="KW-0238">DNA-binding</keyword>
<proteinExistence type="inferred from homology"/>
<evidence type="ECO:0000256" key="10">
    <source>
        <dbReference type="ARBA" id="ARBA00023163"/>
    </source>
</evidence>
<feature type="binding site" evidence="12">
    <location>
        <position position="135"/>
    </location>
    <ligand>
        <name>Fe cation</name>
        <dbReference type="ChEBI" id="CHEBI:24875"/>
    </ligand>
</feature>
<comment type="caution">
    <text evidence="14">The sequence shown here is derived from an EMBL/GenBank/DDBJ whole genome shotgun (WGS) entry which is preliminary data.</text>
</comment>
<dbReference type="Pfam" id="PF01475">
    <property type="entry name" value="FUR"/>
    <property type="match status" value="1"/>
</dbReference>
<evidence type="ECO:0000256" key="5">
    <source>
        <dbReference type="ARBA" id="ARBA00022491"/>
    </source>
</evidence>
<dbReference type="InterPro" id="IPR036388">
    <property type="entry name" value="WH-like_DNA-bd_sf"/>
</dbReference>
<keyword evidence="5" id="KW-0678">Repressor</keyword>
<evidence type="ECO:0000256" key="7">
    <source>
        <dbReference type="ARBA" id="ARBA00022833"/>
    </source>
</evidence>
<evidence type="ECO:0000256" key="13">
    <source>
        <dbReference type="SAM" id="MobiDB-lite"/>
    </source>
</evidence>
<evidence type="ECO:0000256" key="6">
    <source>
        <dbReference type="ARBA" id="ARBA00022723"/>
    </source>
</evidence>
<dbReference type="Gene3D" id="1.10.10.10">
    <property type="entry name" value="Winged helix-like DNA-binding domain superfamily/Winged helix DNA-binding domain"/>
    <property type="match status" value="1"/>
</dbReference>
<gene>
    <name evidence="14" type="ORF">GMA10_02250</name>
</gene>
<comment type="subunit">
    <text evidence="3">Homodimer.</text>
</comment>
<dbReference type="GO" id="GO:0008270">
    <property type="term" value="F:zinc ion binding"/>
    <property type="evidence" value="ECO:0007669"/>
    <property type="project" value="TreeGrafter"/>
</dbReference>
<feature type="binding site" evidence="11">
    <location>
        <position position="106"/>
    </location>
    <ligand>
        <name>Zn(2+)</name>
        <dbReference type="ChEBI" id="CHEBI:29105"/>
    </ligand>
</feature>
<evidence type="ECO:0000313" key="15">
    <source>
        <dbReference type="Proteomes" id="UP000462152"/>
    </source>
</evidence>
<keyword evidence="10" id="KW-0804">Transcription</keyword>
<dbReference type="Gene3D" id="3.30.1490.190">
    <property type="match status" value="1"/>
</dbReference>
<feature type="binding site" evidence="11">
    <location>
        <position position="146"/>
    </location>
    <ligand>
        <name>Zn(2+)</name>
        <dbReference type="ChEBI" id="CHEBI:29105"/>
    </ligand>
</feature>
<evidence type="ECO:0000313" key="14">
    <source>
        <dbReference type="EMBL" id="MUN54056.1"/>
    </source>
</evidence>
<keyword evidence="15" id="KW-1185">Reference proteome</keyword>
<keyword evidence="12" id="KW-0408">Iron</keyword>
<evidence type="ECO:0000256" key="4">
    <source>
        <dbReference type="ARBA" id="ARBA00022490"/>
    </source>
</evidence>
<dbReference type="GO" id="GO:0005829">
    <property type="term" value="C:cytosol"/>
    <property type="evidence" value="ECO:0007669"/>
    <property type="project" value="TreeGrafter"/>
</dbReference>
<dbReference type="GO" id="GO:0003700">
    <property type="term" value="F:DNA-binding transcription factor activity"/>
    <property type="evidence" value="ECO:0007669"/>
    <property type="project" value="InterPro"/>
</dbReference>
<keyword evidence="8" id="KW-0805">Transcription regulation</keyword>
<keyword evidence="6 11" id="KW-0479">Metal-binding</keyword>
<feature type="binding site" evidence="12">
    <location>
        <position position="97"/>
    </location>
    <ligand>
        <name>Fe cation</name>
        <dbReference type="ChEBI" id="CHEBI:24875"/>
    </ligand>
</feature>
<dbReference type="GO" id="GO:0045892">
    <property type="term" value="P:negative regulation of DNA-templated transcription"/>
    <property type="evidence" value="ECO:0007669"/>
    <property type="project" value="TreeGrafter"/>
</dbReference>
<feature type="binding site" evidence="12">
    <location>
        <position position="118"/>
    </location>
    <ligand>
        <name>Fe cation</name>
        <dbReference type="ChEBI" id="CHEBI:24875"/>
    </ligand>
</feature>
<accession>A0A7K1LFT6</accession>
<keyword evidence="4" id="KW-0963">Cytoplasm</keyword>
<comment type="subcellular location">
    <subcellularLocation>
        <location evidence="1">Cytoplasm</location>
    </subcellularLocation>
</comment>
<dbReference type="AlphaFoldDB" id="A0A7K1LFT6"/>